<evidence type="ECO:0000313" key="1">
    <source>
        <dbReference type="EMBL" id="KAJ3548024.1"/>
    </source>
</evidence>
<sequence>MKLEEFKIYCDFVRLLTSFAAQALLQKAQTVVHKYTYQASKNPRNVVVIGGSFAGSHMVQRLAQTLPSGYRVVLLEKHSHFNHAFAFPRNAVFSGRESRAFIPYDNIAAGAPDGIFQRVCDEALDVTDKHIKLGSGHDLSYDYLVLATGAAQPPPARLLSPDRTDAISELQGFQQRISGAERIAVVGGGAVGVELVSEIRDKYPDKKLSLLHSRDQLLPRFGSKLHEWVMPALQEKNIEVLMSERPSLPSRAGEAVRETSLTLASGETKTWDLVIPCTGLRPRSNILAEYSLKSIAQNGEIIVKPTLQVDHLPLSKGNIFAIGDVAQTGGPKQGRAGLMQAEVAVSNIVSLIKNRANLKEYKPSYFEGSLILTLGKDLTLMYMQKDSFEWVMKRNGHDPDVGAEKHWQKLHAKAAI</sequence>
<accession>A0ACC1SWW5</accession>
<keyword evidence="2" id="KW-1185">Reference proteome</keyword>
<evidence type="ECO:0000313" key="2">
    <source>
        <dbReference type="Proteomes" id="UP001148629"/>
    </source>
</evidence>
<reference evidence="1" key="1">
    <citation type="submission" date="2022-08" db="EMBL/GenBank/DDBJ databases">
        <title>Genome Sequence of Fusarium decemcellulare.</title>
        <authorList>
            <person name="Buettner E."/>
        </authorList>
    </citation>
    <scope>NUCLEOTIDE SEQUENCE</scope>
    <source>
        <strain evidence="1">Babe19</strain>
    </source>
</reference>
<organism evidence="1 2">
    <name type="scientific">Fusarium decemcellulare</name>
    <dbReference type="NCBI Taxonomy" id="57161"/>
    <lineage>
        <taxon>Eukaryota</taxon>
        <taxon>Fungi</taxon>
        <taxon>Dikarya</taxon>
        <taxon>Ascomycota</taxon>
        <taxon>Pezizomycotina</taxon>
        <taxon>Sordariomycetes</taxon>
        <taxon>Hypocreomycetidae</taxon>
        <taxon>Hypocreales</taxon>
        <taxon>Nectriaceae</taxon>
        <taxon>Fusarium</taxon>
        <taxon>Fusarium decemcellulare species complex</taxon>
    </lineage>
</organism>
<gene>
    <name evidence="1" type="ORF">NM208_g1210</name>
</gene>
<comment type="caution">
    <text evidence="1">The sequence shown here is derived from an EMBL/GenBank/DDBJ whole genome shotgun (WGS) entry which is preliminary data.</text>
</comment>
<name>A0ACC1SWW5_9HYPO</name>
<dbReference type="Proteomes" id="UP001148629">
    <property type="component" value="Unassembled WGS sequence"/>
</dbReference>
<dbReference type="EMBL" id="JANRMS010000060">
    <property type="protein sequence ID" value="KAJ3548024.1"/>
    <property type="molecule type" value="Genomic_DNA"/>
</dbReference>
<protein>
    <submittedName>
        <fullName evidence="1">Uncharacterized protein</fullName>
    </submittedName>
</protein>
<proteinExistence type="predicted"/>